<name>A0A9W9NI46_9EURO</name>
<proteinExistence type="predicted"/>
<dbReference type="GeneID" id="83206044"/>
<dbReference type="SUPFAM" id="SSF69118">
    <property type="entry name" value="AhpD-like"/>
    <property type="match status" value="1"/>
</dbReference>
<dbReference type="InterPro" id="IPR029032">
    <property type="entry name" value="AhpD-like"/>
</dbReference>
<dbReference type="PANTHER" id="PTHR28180:SF5">
    <property type="entry name" value="DNA POLYMERASE ALPHA SUBUNIT B"/>
    <property type="match status" value="1"/>
</dbReference>
<comment type="caution">
    <text evidence="1">The sequence shown here is derived from an EMBL/GenBank/DDBJ whole genome shotgun (WGS) entry which is preliminary data.</text>
</comment>
<dbReference type="RefSeq" id="XP_058327071.1">
    <property type="nucleotide sequence ID" value="XM_058478741.1"/>
</dbReference>
<evidence type="ECO:0000313" key="2">
    <source>
        <dbReference type="Proteomes" id="UP001150941"/>
    </source>
</evidence>
<reference evidence="1" key="2">
    <citation type="journal article" date="2023" name="IMA Fungus">
        <title>Comparative genomic study of the Penicillium genus elucidates a diverse pangenome and 15 lateral gene transfer events.</title>
        <authorList>
            <person name="Petersen C."/>
            <person name="Sorensen T."/>
            <person name="Nielsen M.R."/>
            <person name="Sondergaard T.E."/>
            <person name="Sorensen J.L."/>
            <person name="Fitzpatrick D.A."/>
            <person name="Frisvad J.C."/>
            <person name="Nielsen K.L."/>
        </authorList>
    </citation>
    <scope>NUCLEOTIDE SEQUENCE</scope>
    <source>
        <strain evidence="1">IBT 19713</strain>
    </source>
</reference>
<sequence>MPLDTSQLPAIFEEIKKEFPSSVSEHGWYTMTLSSLITVSNPANITHLYNFLISQPEWSTHEQRRVLSRRLREQLMKQWVVIGIPRVITAVLSLAAAEAPRGRRPLIHQGVTVSPEINARGRELCYALYGEEQYNRIMAACGSMSADFTWASDNIIYGMFLSDESVINRPETSIMSYSCMACMGLEGTSRRHLAGLRNHGANDDELNAVTTCVKKIATWAGIDSSAWITAKDLK</sequence>
<dbReference type="Proteomes" id="UP001150941">
    <property type="component" value="Unassembled WGS sequence"/>
</dbReference>
<dbReference type="PANTHER" id="PTHR28180">
    <property type="entry name" value="CONSERVED MITOCHONDRIAL PROTEIN-RELATED"/>
    <property type="match status" value="1"/>
</dbReference>
<keyword evidence="2" id="KW-1185">Reference proteome</keyword>
<dbReference type="AlphaFoldDB" id="A0A9W9NI46"/>
<accession>A0A9W9NI46</accession>
<protein>
    <submittedName>
        <fullName evidence="1">Uncharacterized protein</fullName>
    </submittedName>
</protein>
<gene>
    <name evidence="1" type="ORF">N7468_009445</name>
</gene>
<dbReference type="InterPro" id="IPR052999">
    <property type="entry name" value="PTS1_Protein"/>
</dbReference>
<dbReference type="OrthoDB" id="5537330at2759"/>
<dbReference type="Gene3D" id="1.20.1290.10">
    <property type="entry name" value="AhpD-like"/>
    <property type="match status" value="1"/>
</dbReference>
<organism evidence="1 2">
    <name type="scientific">Penicillium chermesinum</name>
    <dbReference type="NCBI Taxonomy" id="63820"/>
    <lineage>
        <taxon>Eukaryota</taxon>
        <taxon>Fungi</taxon>
        <taxon>Dikarya</taxon>
        <taxon>Ascomycota</taxon>
        <taxon>Pezizomycotina</taxon>
        <taxon>Eurotiomycetes</taxon>
        <taxon>Eurotiomycetidae</taxon>
        <taxon>Eurotiales</taxon>
        <taxon>Aspergillaceae</taxon>
        <taxon>Penicillium</taxon>
    </lineage>
</organism>
<evidence type="ECO:0000313" key="1">
    <source>
        <dbReference type="EMBL" id="KAJ5220241.1"/>
    </source>
</evidence>
<reference evidence="1" key="1">
    <citation type="submission" date="2022-11" db="EMBL/GenBank/DDBJ databases">
        <authorList>
            <person name="Petersen C."/>
        </authorList>
    </citation>
    <scope>NUCLEOTIDE SEQUENCE</scope>
    <source>
        <strain evidence="1">IBT 19713</strain>
    </source>
</reference>
<dbReference type="EMBL" id="JAPQKS010000007">
    <property type="protein sequence ID" value="KAJ5220241.1"/>
    <property type="molecule type" value="Genomic_DNA"/>
</dbReference>